<dbReference type="AlphaFoldDB" id="A0AAE0Y1T9"/>
<feature type="region of interest" description="Disordered" evidence="1">
    <location>
        <begin position="205"/>
        <end position="236"/>
    </location>
</feature>
<dbReference type="InterPro" id="IPR050111">
    <property type="entry name" value="C-type_lectin/snaclec_domain"/>
</dbReference>
<feature type="domain" description="C-type lectin" evidence="4">
    <location>
        <begin position="78"/>
        <end position="177"/>
    </location>
</feature>
<dbReference type="InterPro" id="IPR016186">
    <property type="entry name" value="C-type_lectin-like/link_sf"/>
</dbReference>
<feature type="compositionally biased region" description="Basic and acidic residues" evidence="1">
    <location>
        <begin position="624"/>
        <end position="640"/>
    </location>
</feature>
<dbReference type="PRINTS" id="PR00929">
    <property type="entry name" value="ATHOOK"/>
</dbReference>
<dbReference type="SMART" id="SM00384">
    <property type="entry name" value="AT_hook"/>
    <property type="match status" value="9"/>
</dbReference>
<sequence>MIKYLIIGLLTLYATGVSAQTVVGAKMPFYGRERFNHRYHTSYSNLPRFKKDARSEERTRLKLPTAMDSGCPMGYFRYEDSCFLFSPTRRTWNSARMECQQSGGDLATINSKEELEFIQNKLKGTRIPRNQHCWIGLHKERIWTPYKWMNGDPVQYIPWVPDYTGQEVVGYVTVCLTNLHFLPKTNRDELNPFLCVASVTDSPNAGAVDDVNQPVEKDRTHGDKNTQEQEVAERQASLRDGWKSFEGKRYKAFYEKKTFEEARAACEEQGANLLSLHSPRESEFVMQQVVGSDRPDDMYWLGLSNEANGLQWPDGSPFDFSYWFPSITVLHPRGRLQSLFSKKERTGDELMKLCYEVDSDDSLWTSVDCQQTRYYICDASEDQHPSTATTLTGKKGLTEKKPKEDEVLNYNPDSDKLKKDSMLAGSIASATNQKQNIGEQNPDSLTKSAPKAKRRRPKKNETDPDTLTTSAPRAKRGRPKKNVVVNSKADGEKLNPDSINDEGTESEIKTSQMGKPLNNAEQNSDLLTTSAPRAKRGRPKKNDTGHLTTSAPKARRGRPKKNVAEDSKEIGQKLNPDSVQGGGTESEIKSFEMRKPPINAEKKTDPDSLTKSAPITKRGRPRKNVVDNSKETGQKLKPDSVQEGGTQSEIKTSEIRKSPNNGEKNPDPLTESAPRAKIGRPKKIVVDNSKESEQKLNPDSVQGGGTESEIKTSEIIRKPINNEEKNPDSLTKSAPTATRGRPKKTDPDLLTTSAPRAQRGRSRKNVVVNSKADGEKLNPDSMNDGGTESEIQTSEIRKPLNNADQNPHPLNTSKPIRKTGRPAKKPKEKVVVNSKPVWDTFYPDSMNDGGTESEIQTSEIRKPLNNADQNPDSLTTSKPIRKRGRPAKKPKEKDPDSLTTSKPIRKRGRPAQKPKEKVVVNSKPVWDTFYPDSVQDGDMASAIKTSEINKTLNIGKQKSALADFGSEDDSNPITVTLLVVLVGSVVLMAAVFGAVIWRRQHGNSRFPWTSLKDSSTDESHNLQDVRLSSRYAETSDVNQRGNYGAME</sequence>
<feature type="compositionally biased region" description="Basic and acidic residues" evidence="1">
    <location>
        <begin position="684"/>
        <end position="696"/>
    </location>
</feature>
<keyword evidence="6" id="KW-1185">Reference proteome</keyword>
<feature type="compositionally biased region" description="Polar residues" evidence="1">
    <location>
        <begin position="428"/>
        <end position="447"/>
    </location>
</feature>
<dbReference type="SUPFAM" id="SSF56436">
    <property type="entry name" value="C-type lectin-like"/>
    <property type="match status" value="2"/>
</dbReference>
<keyword evidence="2" id="KW-1133">Transmembrane helix</keyword>
<feature type="chain" id="PRO_5041991239" description="C-type lectin domain-containing protein" evidence="3">
    <location>
        <begin position="20"/>
        <end position="1047"/>
    </location>
</feature>
<dbReference type="PROSITE" id="PS50041">
    <property type="entry name" value="C_TYPE_LECTIN_2"/>
    <property type="match status" value="2"/>
</dbReference>
<name>A0AAE0Y1T9_9GAST</name>
<feature type="region of interest" description="Disordered" evidence="1">
    <location>
        <begin position="1008"/>
        <end position="1027"/>
    </location>
</feature>
<dbReference type="EMBL" id="JAWDGP010007111">
    <property type="protein sequence ID" value="KAK3729844.1"/>
    <property type="molecule type" value="Genomic_DNA"/>
</dbReference>
<keyword evidence="2" id="KW-0812">Transmembrane</keyword>
<dbReference type="Proteomes" id="UP001283361">
    <property type="component" value="Unassembled WGS sequence"/>
</dbReference>
<comment type="caution">
    <text evidence="5">The sequence shown here is derived from an EMBL/GenBank/DDBJ whole genome shotgun (WGS) entry which is preliminary data.</text>
</comment>
<feature type="region of interest" description="Disordered" evidence="1">
    <location>
        <begin position="382"/>
        <end position="918"/>
    </location>
</feature>
<feature type="compositionally biased region" description="Basic residues" evidence="1">
    <location>
        <begin position="815"/>
        <end position="827"/>
    </location>
</feature>
<dbReference type="PANTHER" id="PTHR22803">
    <property type="entry name" value="MANNOSE, PHOSPHOLIPASE, LECTIN RECEPTOR RELATED"/>
    <property type="match status" value="1"/>
</dbReference>
<evidence type="ECO:0000256" key="3">
    <source>
        <dbReference type="SAM" id="SignalP"/>
    </source>
</evidence>
<dbReference type="InterPro" id="IPR016187">
    <property type="entry name" value="CTDL_fold"/>
</dbReference>
<feature type="compositionally biased region" description="Basic and acidic residues" evidence="1">
    <location>
        <begin position="708"/>
        <end position="727"/>
    </location>
</feature>
<evidence type="ECO:0000313" key="6">
    <source>
        <dbReference type="Proteomes" id="UP001283361"/>
    </source>
</evidence>
<protein>
    <recommendedName>
        <fullName evidence="4">C-type lectin domain-containing protein</fullName>
    </recommendedName>
</protein>
<accession>A0AAE0Y1T9</accession>
<feature type="compositionally biased region" description="Basic and acidic residues" evidence="1">
    <location>
        <begin position="586"/>
        <end position="608"/>
    </location>
</feature>
<feature type="compositionally biased region" description="Basic residues" evidence="1">
    <location>
        <begin position="903"/>
        <end position="912"/>
    </location>
</feature>
<evidence type="ECO:0000256" key="1">
    <source>
        <dbReference type="SAM" id="MobiDB-lite"/>
    </source>
</evidence>
<dbReference type="GO" id="GO:0003677">
    <property type="term" value="F:DNA binding"/>
    <property type="evidence" value="ECO:0007669"/>
    <property type="project" value="InterPro"/>
</dbReference>
<dbReference type="InterPro" id="IPR017956">
    <property type="entry name" value="AT_hook_DNA-bd_motif"/>
</dbReference>
<evidence type="ECO:0000259" key="4">
    <source>
        <dbReference type="PROSITE" id="PS50041"/>
    </source>
</evidence>
<keyword evidence="2" id="KW-0472">Membrane</keyword>
<feature type="transmembrane region" description="Helical" evidence="2">
    <location>
        <begin position="975"/>
        <end position="997"/>
    </location>
</feature>
<feature type="compositionally biased region" description="Polar residues" evidence="1">
    <location>
        <begin position="866"/>
        <end position="878"/>
    </location>
</feature>
<feature type="compositionally biased region" description="Basic residues" evidence="1">
    <location>
        <begin position="879"/>
        <end position="888"/>
    </location>
</feature>
<evidence type="ECO:0000256" key="2">
    <source>
        <dbReference type="SAM" id="Phobius"/>
    </source>
</evidence>
<feature type="compositionally biased region" description="Polar residues" evidence="1">
    <location>
        <begin position="780"/>
        <end position="794"/>
    </location>
</feature>
<dbReference type="CDD" id="cd00037">
    <property type="entry name" value="CLECT"/>
    <property type="match status" value="2"/>
</dbReference>
<feature type="compositionally biased region" description="Basic and acidic residues" evidence="1">
    <location>
        <begin position="562"/>
        <end position="571"/>
    </location>
</feature>
<feature type="compositionally biased region" description="Polar residues" evidence="1">
    <location>
        <begin position="802"/>
        <end position="814"/>
    </location>
</feature>
<keyword evidence="3" id="KW-0732">Signal</keyword>
<evidence type="ECO:0000313" key="5">
    <source>
        <dbReference type="EMBL" id="KAK3729844.1"/>
    </source>
</evidence>
<feature type="compositionally biased region" description="Polar residues" evidence="1">
    <location>
        <begin position="848"/>
        <end position="858"/>
    </location>
</feature>
<dbReference type="Pfam" id="PF00059">
    <property type="entry name" value="Lectin_C"/>
    <property type="match status" value="2"/>
</dbReference>
<feature type="signal peptide" evidence="3">
    <location>
        <begin position="1"/>
        <end position="19"/>
    </location>
</feature>
<organism evidence="5 6">
    <name type="scientific">Elysia crispata</name>
    <name type="common">lettuce slug</name>
    <dbReference type="NCBI Taxonomy" id="231223"/>
    <lineage>
        <taxon>Eukaryota</taxon>
        <taxon>Metazoa</taxon>
        <taxon>Spiralia</taxon>
        <taxon>Lophotrochozoa</taxon>
        <taxon>Mollusca</taxon>
        <taxon>Gastropoda</taxon>
        <taxon>Heterobranchia</taxon>
        <taxon>Euthyneura</taxon>
        <taxon>Panpulmonata</taxon>
        <taxon>Sacoglossa</taxon>
        <taxon>Placobranchoidea</taxon>
        <taxon>Plakobranchidae</taxon>
        <taxon>Elysia</taxon>
    </lineage>
</organism>
<feature type="compositionally biased region" description="Basic and acidic residues" evidence="1">
    <location>
        <begin position="1014"/>
        <end position="1023"/>
    </location>
</feature>
<proteinExistence type="predicted"/>
<gene>
    <name evidence="5" type="ORF">RRG08_058161</name>
</gene>
<feature type="compositionally biased region" description="Basic and acidic residues" evidence="1">
    <location>
        <begin position="215"/>
        <end position="236"/>
    </location>
</feature>
<dbReference type="Gene3D" id="3.10.100.10">
    <property type="entry name" value="Mannose-Binding Protein A, subunit A"/>
    <property type="match status" value="2"/>
</dbReference>
<reference evidence="5" key="1">
    <citation type="journal article" date="2023" name="G3 (Bethesda)">
        <title>A reference genome for the long-term kleptoplast-retaining sea slug Elysia crispata morphotype clarki.</title>
        <authorList>
            <person name="Eastman K.E."/>
            <person name="Pendleton A.L."/>
            <person name="Shaikh M.A."/>
            <person name="Suttiyut T."/>
            <person name="Ogas R."/>
            <person name="Tomko P."/>
            <person name="Gavelis G."/>
            <person name="Widhalm J.R."/>
            <person name="Wisecaver J.H."/>
        </authorList>
    </citation>
    <scope>NUCLEOTIDE SEQUENCE</scope>
    <source>
        <strain evidence="5">ECLA1</strain>
    </source>
</reference>
<feature type="compositionally biased region" description="Polar residues" evidence="1">
    <location>
        <begin position="509"/>
        <end position="531"/>
    </location>
</feature>
<feature type="compositionally biased region" description="Basic and acidic residues" evidence="1">
    <location>
        <begin position="396"/>
        <end position="406"/>
    </location>
</feature>
<dbReference type="InterPro" id="IPR001304">
    <property type="entry name" value="C-type_lectin-like"/>
</dbReference>
<dbReference type="SMART" id="SM00034">
    <property type="entry name" value="CLECT"/>
    <property type="match status" value="2"/>
</dbReference>
<feature type="domain" description="C-type lectin" evidence="4">
    <location>
        <begin position="245"/>
        <end position="378"/>
    </location>
</feature>